<name>A0A1M5LWY1_9FIRM</name>
<dbReference type="AlphaFoldDB" id="A0A1M5LWY1"/>
<evidence type="ECO:0000256" key="6">
    <source>
        <dbReference type="ARBA" id="ARBA00023053"/>
    </source>
</evidence>
<feature type="transmembrane region" description="Helical" evidence="9">
    <location>
        <begin position="222"/>
        <end position="246"/>
    </location>
</feature>
<dbReference type="OrthoDB" id="9808135at2"/>
<proteinExistence type="inferred from homology"/>
<evidence type="ECO:0000256" key="1">
    <source>
        <dbReference type="ARBA" id="ARBA00004429"/>
    </source>
</evidence>
<feature type="transmembrane region" description="Helical" evidence="9">
    <location>
        <begin position="381"/>
        <end position="402"/>
    </location>
</feature>
<keyword evidence="3 9" id="KW-1003">Cell membrane</keyword>
<comment type="catalytic activity">
    <reaction evidence="9">
        <text>Na(+)(in) + 2 H(+)(out) = Na(+)(out) + 2 H(+)(in)</text>
        <dbReference type="Rhea" id="RHEA:29251"/>
        <dbReference type="ChEBI" id="CHEBI:15378"/>
        <dbReference type="ChEBI" id="CHEBI:29101"/>
    </reaction>
</comment>
<feature type="transmembrane region" description="Helical" evidence="9">
    <location>
        <begin position="108"/>
        <end position="129"/>
    </location>
</feature>
<dbReference type="Proteomes" id="UP000242329">
    <property type="component" value="Unassembled WGS sequence"/>
</dbReference>
<dbReference type="GO" id="GO:0006885">
    <property type="term" value="P:regulation of pH"/>
    <property type="evidence" value="ECO:0007669"/>
    <property type="project" value="UniProtKB-UniRule"/>
</dbReference>
<dbReference type="GO" id="GO:0005886">
    <property type="term" value="C:plasma membrane"/>
    <property type="evidence" value="ECO:0007669"/>
    <property type="project" value="UniProtKB-SubCell"/>
</dbReference>
<evidence type="ECO:0000256" key="2">
    <source>
        <dbReference type="ARBA" id="ARBA00022449"/>
    </source>
</evidence>
<dbReference type="PANTHER" id="PTHR30341">
    <property type="entry name" value="SODIUM ION/PROTON ANTIPORTER NHAA-RELATED"/>
    <property type="match status" value="1"/>
</dbReference>
<feature type="transmembrane region" description="Helical" evidence="9">
    <location>
        <begin position="310"/>
        <end position="329"/>
    </location>
</feature>
<dbReference type="RefSeq" id="WP_073090304.1">
    <property type="nucleotide sequence ID" value="NZ_FQWY01000009.1"/>
</dbReference>
<evidence type="ECO:0000256" key="3">
    <source>
        <dbReference type="ARBA" id="ARBA00022475"/>
    </source>
</evidence>
<organism evidence="10 11">
    <name type="scientific">Thermosyntropha lipolytica DSM 11003</name>
    <dbReference type="NCBI Taxonomy" id="1123382"/>
    <lineage>
        <taxon>Bacteria</taxon>
        <taxon>Bacillati</taxon>
        <taxon>Bacillota</taxon>
        <taxon>Clostridia</taxon>
        <taxon>Eubacteriales</taxon>
        <taxon>Syntrophomonadaceae</taxon>
        <taxon>Thermosyntropha</taxon>
    </lineage>
</organism>
<keyword evidence="2 9" id="KW-0050">Antiport</keyword>
<sequence length="453" mass="49525">MKKQTPFDLYLLQPIRKFLDAKLLSSGLLLLATITALIWANSAYAASYFALWKTEVSFQIGNFVLSDTLGHWINDGLMVIFFFVIGLEIKREFMVGELSSFKKASLPMLAALGGMVVPAIFYIILNAGTDSISGWGIPMATDIAFALGALMLLGNRVPLALKVFLLALAVVDDLGAILVIAIFYTEQISTASLITAFVFLGISLVLNAMGVRRTWPYALLGLFLWLAFLQSGVHATIAGVLMAFTIPSRAKIGAEEFKNETYYLLEQFPEKEFQIMCTDENQYRTIEELKYLLNKINTPLQRLEHALQPVASYFIIPVFALANAGVNFTSSEANIDFLNPITLGIILGLVVGKQLGITLFSYLGVKAGIAFLPSGITFKHIYGVSCLAGIGFTMSLFITNLAFVNPVYIEEAKIGILSASLLSAIIGIITLSLTTDKECTDEKVCLMENTGNH</sequence>
<evidence type="ECO:0000256" key="7">
    <source>
        <dbReference type="ARBA" id="ARBA00023136"/>
    </source>
</evidence>
<comment type="subcellular location">
    <subcellularLocation>
        <location evidence="1">Cell inner membrane</location>
        <topology evidence="1">Multi-pass membrane protein</topology>
    </subcellularLocation>
    <subcellularLocation>
        <location evidence="9">Cell membrane</location>
        <topology evidence="9">Multi-pass membrane protein</topology>
    </subcellularLocation>
</comment>
<comment type="function">
    <text evidence="9">Na(+)/H(+) antiporter that extrudes sodium in exchange for external protons.</text>
</comment>
<dbReference type="PANTHER" id="PTHR30341:SF0">
    <property type="entry name" value="NA(+)_H(+) ANTIPORTER NHAA"/>
    <property type="match status" value="1"/>
</dbReference>
<evidence type="ECO:0000256" key="8">
    <source>
        <dbReference type="ARBA" id="ARBA00023201"/>
    </source>
</evidence>
<keyword evidence="9" id="KW-0406">Ion transport</keyword>
<accession>A0A1M5LWY1</accession>
<keyword evidence="4 9" id="KW-0812">Transmembrane</keyword>
<feature type="transmembrane region" description="Helical" evidence="9">
    <location>
        <begin position="341"/>
        <end position="361"/>
    </location>
</feature>
<evidence type="ECO:0000256" key="5">
    <source>
        <dbReference type="ARBA" id="ARBA00022989"/>
    </source>
</evidence>
<dbReference type="InterPro" id="IPR023171">
    <property type="entry name" value="Na/H_antiporter_dom_sf"/>
</dbReference>
<comment type="similarity">
    <text evidence="9">Belongs to the NhaA Na(+)/H(+) (TC 2.A.33) antiporter family.</text>
</comment>
<feature type="transmembrane region" description="Helical" evidence="9">
    <location>
        <begin position="414"/>
        <end position="433"/>
    </location>
</feature>
<evidence type="ECO:0000313" key="10">
    <source>
        <dbReference type="EMBL" id="SHG69159.1"/>
    </source>
</evidence>
<dbReference type="EMBL" id="FQWY01000009">
    <property type="protein sequence ID" value="SHG69159.1"/>
    <property type="molecule type" value="Genomic_DNA"/>
</dbReference>
<feature type="transmembrane region" description="Helical" evidence="9">
    <location>
        <begin position="135"/>
        <end position="154"/>
    </location>
</feature>
<feature type="transmembrane region" description="Helical" evidence="9">
    <location>
        <begin position="163"/>
        <end position="184"/>
    </location>
</feature>
<dbReference type="InterPro" id="IPR004670">
    <property type="entry name" value="NhaA"/>
</dbReference>
<dbReference type="Pfam" id="PF06965">
    <property type="entry name" value="Na_H_antiport_1"/>
    <property type="match status" value="1"/>
</dbReference>
<keyword evidence="5 9" id="KW-1133">Transmembrane helix</keyword>
<evidence type="ECO:0000256" key="9">
    <source>
        <dbReference type="HAMAP-Rule" id="MF_01844"/>
    </source>
</evidence>
<dbReference type="GO" id="GO:0015385">
    <property type="term" value="F:sodium:proton antiporter activity"/>
    <property type="evidence" value="ECO:0007669"/>
    <property type="project" value="UniProtKB-UniRule"/>
</dbReference>
<evidence type="ECO:0000256" key="4">
    <source>
        <dbReference type="ARBA" id="ARBA00022692"/>
    </source>
</evidence>
<protein>
    <recommendedName>
        <fullName evidence="9">Na(+)/H(+) antiporter NhaA</fullName>
    </recommendedName>
    <alternativeName>
        <fullName evidence="9">Sodium/proton antiporter NhaA</fullName>
    </alternativeName>
</protein>
<dbReference type="STRING" id="1123382.SAMN02745221_00763"/>
<reference evidence="11" key="1">
    <citation type="submission" date="2016-11" db="EMBL/GenBank/DDBJ databases">
        <authorList>
            <person name="Varghese N."/>
            <person name="Submissions S."/>
        </authorList>
    </citation>
    <scope>NUCLEOTIDE SEQUENCE [LARGE SCALE GENOMIC DNA]</scope>
    <source>
        <strain evidence="11">DSM 11003</strain>
    </source>
</reference>
<dbReference type="NCBIfam" id="TIGR00773">
    <property type="entry name" value="NhaA"/>
    <property type="match status" value="1"/>
</dbReference>
<feature type="transmembrane region" description="Helical" evidence="9">
    <location>
        <begin position="190"/>
        <end position="210"/>
    </location>
</feature>
<keyword evidence="9" id="KW-0813">Transport</keyword>
<keyword evidence="8 9" id="KW-0739">Sodium transport</keyword>
<gene>
    <name evidence="9" type="primary">nhaA</name>
    <name evidence="10" type="ORF">SAMN02745221_00763</name>
</gene>
<dbReference type="HAMAP" id="MF_01844">
    <property type="entry name" value="NhaA"/>
    <property type="match status" value="1"/>
</dbReference>
<keyword evidence="11" id="KW-1185">Reference proteome</keyword>
<feature type="transmembrane region" description="Helical" evidence="9">
    <location>
        <begin position="69"/>
        <end position="87"/>
    </location>
</feature>
<evidence type="ECO:0000313" key="11">
    <source>
        <dbReference type="Proteomes" id="UP000242329"/>
    </source>
</evidence>
<keyword evidence="6 9" id="KW-0915">Sodium</keyword>
<dbReference type="Gene3D" id="1.20.1530.10">
    <property type="entry name" value="Na+/H+ antiporter like domain"/>
    <property type="match status" value="1"/>
</dbReference>
<keyword evidence="7 9" id="KW-0472">Membrane</keyword>